<dbReference type="InterPro" id="IPR005846">
    <property type="entry name" value="A-D-PHexomutase_a/b/a-III"/>
</dbReference>
<dbReference type="GO" id="GO:0005975">
    <property type="term" value="P:carbohydrate metabolic process"/>
    <property type="evidence" value="ECO:0007669"/>
    <property type="project" value="InterPro"/>
</dbReference>
<keyword evidence="3" id="KW-0479">Metal-binding</keyword>
<dbReference type="STRING" id="1618369.UV54_C0042G0014"/>
<dbReference type="GO" id="GO:0016868">
    <property type="term" value="F:intramolecular phosphotransferase activity"/>
    <property type="evidence" value="ECO:0007669"/>
    <property type="project" value="InterPro"/>
</dbReference>
<dbReference type="PANTHER" id="PTHR43771:SF1">
    <property type="entry name" value="PHOSPHOMANNOMUTASE"/>
    <property type="match status" value="1"/>
</dbReference>
<dbReference type="AlphaFoldDB" id="A0A0G1EX12"/>
<dbReference type="InterPro" id="IPR005845">
    <property type="entry name" value="A-D-PHexomutase_a/b/a-II"/>
</dbReference>
<keyword evidence="4" id="KW-0460">Magnesium</keyword>
<dbReference type="Proteomes" id="UP000034213">
    <property type="component" value="Unassembled WGS sequence"/>
</dbReference>
<keyword evidence="2" id="KW-0597">Phosphoprotein</keyword>
<evidence type="ECO:0000313" key="9">
    <source>
        <dbReference type="EMBL" id="KKS79113.1"/>
    </source>
</evidence>
<evidence type="ECO:0000256" key="5">
    <source>
        <dbReference type="ARBA" id="ARBA00023235"/>
    </source>
</evidence>
<sequence>MAKQLLKFMRKIQQIYLDKLLSLVDADLIKTKHYRVLVDPGNGTASEVLPELLRQAGCQVIKYNCEMDQLPQRAPEPRAKSLQATAKMTVKQHCDLGLGLDMDADRVLFIDETGKVISEDLSAVILAKGKKILVTPVNSSGLFKDEAKKWGGRVIECLVGPPEIIKAVKKYRADFAYEESGKYFFSDCFLWADGLLASLKMLQVMARLKKSLSAIRQSYPRYYQVKLAVKCAWENLPRRWIGKGEKRVFGDSFVFIRASGTEPLIRIFSDSPDKKKAEKLAKDGKKLVA</sequence>
<accession>A0A0G1EX12</accession>
<comment type="caution">
    <text evidence="9">The sequence shown here is derived from an EMBL/GenBank/DDBJ whole genome shotgun (WGS) entry which is preliminary data.</text>
</comment>
<proteinExistence type="predicted"/>
<evidence type="ECO:0000313" key="10">
    <source>
        <dbReference type="Proteomes" id="UP000034213"/>
    </source>
</evidence>
<dbReference type="InterPro" id="IPR036900">
    <property type="entry name" value="A-D-PHexomutase_C_sf"/>
</dbReference>
<feature type="non-terminal residue" evidence="9">
    <location>
        <position position="289"/>
    </location>
</feature>
<gene>
    <name evidence="9" type="ORF">UV54_C0042G0014</name>
</gene>
<feature type="domain" description="Alpha-D-phosphohexomutase C-terminal" evidence="6">
    <location>
        <begin position="235"/>
        <end position="283"/>
    </location>
</feature>
<dbReference type="PANTHER" id="PTHR43771">
    <property type="entry name" value="PHOSPHOMANNOMUTASE"/>
    <property type="match status" value="1"/>
</dbReference>
<dbReference type="Pfam" id="PF02880">
    <property type="entry name" value="PGM_PMM_III"/>
    <property type="match status" value="1"/>
</dbReference>
<dbReference type="GO" id="GO:0046872">
    <property type="term" value="F:metal ion binding"/>
    <property type="evidence" value="ECO:0007669"/>
    <property type="project" value="UniProtKB-KW"/>
</dbReference>
<organism evidence="9 10">
    <name type="scientific">Candidatus Beckwithbacteria bacterium GW2011_GWA2_43_10</name>
    <dbReference type="NCBI Taxonomy" id="1618369"/>
    <lineage>
        <taxon>Bacteria</taxon>
        <taxon>Candidatus Beckwithiibacteriota</taxon>
    </lineage>
</organism>
<dbReference type="Pfam" id="PF02879">
    <property type="entry name" value="PGM_PMM_II"/>
    <property type="match status" value="1"/>
</dbReference>
<dbReference type="Pfam" id="PF00408">
    <property type="entry name" value="PGM_PMM_IV"/>
    <property type="match status" value="1"/>
</dbReference>
<evidence type="ECO:0000256" key="2">
    <source>
        <dbReference type="ARBA" id="ARBA00022553"/>
    </source>
</evidence>
<dbReference type="Gene3D" id="3.30.310.50">
    <property type="entry name" value="Alpha-D-phosphohexomutase, C-terminal domain"/>
    <property type="match status" value="1"/>
</dbReference>
<dbReference type="SUPFAM" id="SSF53738">
    <property type="entry name" value="Phosphoglucomutase, first 3 domains"/>
    <property type="match status" value="2"/>
</dbReference>
<evidence type="ECO:0000256" key="3">
    <source>
        <dbReference type="ARBA" id="ARBA00022723"/>
    </source>
</evidence>
<evidence type="ECO:0000256" key="1">
    <source>
        <dbReference type="ARBA" id="ARBA00001946"/>
    </source>
</evidence>
<protein>
    <submittedName>
        <fullName evidence="9">Phosphoglucomutase/phosphomannomutase alpha/beta/alpha domain I</fullName>
    </submittedName>
</protein>
<dbReference type="EMBL" id="LCEW01000042">
    <property type="protein sequence ID" value="KKS79113.1"/>
    <property type="molecule type" value="Genomic_DNA"/>
</dbReference>
<evidence type="ECO:0000256" key="4">
    <source>
        <dbReference type="ARBA" id="ARBA00022842"/>
    </source>
</evidence>
<dbReference type="InterPro" id="IPR016055">
    <property type="entry name" value="A-D-PHexomutase_a/b/a-I/II/III"/>
</dbReference>
<reference evidence="9 10" key="1">
    <citation type="journal article" date="2015" name="Nature">
        <title>rRNA introns, odd ribosomes, and small enigmatic genomes across a large radiation of phyla.</title>
        <authorList>
            <person name="Brown C.T."/>
            <person name="Hug L.A."/>
            <person name="Thomas B.C."/>
            <person name="Sharon I."/>
            <person name="Castelle C.J."/>
            <person name="Singh A."/>
            <person name="Wilkins M.J."/>
            <person name="Williams K.H."/>
            <person name="Banfield J.F."/>
        </authorList>
    </citation>
    <scope>NUCLEOTIDE SEQUENCE [LARGE SCALE GENOMIC DNA]</scope>
</reference>
<comment type="cofactor">
    <cofactor evidence="1">
        <name>Mg(2+)</name>
        <dbReference type="ChEBI" id="CHEBI:18420"/>
    </cofactor>
</comment>
<evidence type="ECO:0000259" key="7">
    <source>
        <dbReference type="Pfam" id="PF02879"/>
    </source>
</evidence>
<evidence type="ECO:0000259" key="6">
    <source>
        <dbReference type="Pfam" id="PF00408"/>
    </source>
</evidence>
<evidence type="ECO:0000259" key="8">
    <source>
        <dbReference type="Pfam" id="PF02880"/>
    </source>
</evidence>
<dbReference type="SUPFAM" id="SSF55957">
    <property type="entry name" value="Phosphoglucomutase, C-terminal domain"/>
    <property type="match status" value="1"/>
</dbReference>
<name>A0A0G1EX12_9BACT</name>
<keyword evidence="5" id="KW-0413">Isomerase</keyword>
<dbReference type="Gene3D" id="3.40.120.10">
    <property type="entry name" value="Alpha-D-Glucose-1,6-Bisphosphate, subunit A, domain 3"/>
    <property type="match status" value="2"/>
</dbReference>
<feature type="domain" description="Alpha-D-phosphohexomutase alpha/beta/alpha" evidence="7">
    <location>
        <begin position="15"/>
        <end position="114"/>
    </location>
</feature>
<dbReference type="InterPro" id="IPR005843">
    <property type="entry name" value="A-D-PHexomutase_C"/>
</dbReference>
<feature type="domain" description="Alpha-D-phosphohexomutase alpha/beta/alpha" evidence="8">
    <location>
        <begin position="127"/>
        <end position="222"/>
    </location>
</feature>